<accession>A0A0F9IX57</accession>
<dbReference type="AlphaFoldDB" id="A0A0F9IX57"/>
<keyword evidence="1" id="KW-0472">Membrane</keyword>
<name>A0A0F9IX57_9ZZZZ</name>
<evidence type="ECO:0000313" key="2">
    <source>
        <dbReference type="EMBL" id="KKM61833.1"/>
    </source>
</evidence>
<evidence type="ECO:0000256" key="1">
    <source>
        <dbReference type="SAM" id="Phobius"/>
    </source>
</evidence>
<gene>
    <name evidence="2" type="ORF">LCGC14_1527840</name>
</gene>
<keyword evidence="1" id="KW-0812">Transmembrane</keyword>
<sequence length="50" mass="5419">LVVSIPLGVPGYYYAILGSSITFAEVIIMSIFGKNGNGETHTEETEEEEI</sequence>
<keyword evidence="1" id="KW-1133">Transmembrane helix</keyword>
<feature type="transmembrane region" description="Helical" evidence="1">
    <location>
        <begin position="12"/>
        <end position="32"/>
    </location>
</feature>
<proteinExistence type="predicted"/>
<dbReference type="EMBL" id="LAZR01011412">
    <property type="protein sequence ID" value="KKM61833.1"/>
    <property type="molecule type" value="Genomic_DNA"/>
</dbReference>
<comment type="caution">
    <text evidence="2">The sequence shown here is derived from an EMBL/GenBank/DDBJ whole genome shotgun (WGS) entry which is preliminary data.</text>
</comment>
<reference evidence="2" key="1">
    <citation type="journal article" date="2015" name="Nature">
        <title>Complex archaea that bridge the gap between prokaryotes and eukaryotes.</title>
        <authorList>
            <person name="Spang A."/>
            <person name="Saw J.H."/>
            <person name="Jorgensen S.L."/>
            <person name="Zaremba-Niedzwiedzka K."/>
            <person name="Martijn J."/>
            <person name="Lind A.E."/>
            <person name="van Eijk R."/>
            <person name="Schleper C."/>
            <person name="Guy L."/>
            <person name="Ettema T.J."/>
        </authorList>
    </citation>
    <scope>NUCLEOTIDE SEQUENCE</scope>
</reference>
<feature type="non-terminal residue" evidence="2">
    <location>
        <position position="1"/>
    </location>
</feature>
<protein>
    <submittedName>
        <fullName evidence="2">Uncharacterized protein</fullName>
    </submittedName>
</protein>
<organism evidence="2">
    <name type="scientific">marine sediment metagenome</name>
    <dbReference type="NCBI Taxonomy" id="412755"/>
    <lineage>
        <taxon>unclassified sequences</taxon>
        <taxon>metagenomes</taxon>
        <taxon>ecological metagenomes</taxon>
    </lineage>
</organism>